<sequence>MALFILVTAPVFLYWFVFPAPKYIGNKPNGESYIATKFEFRYGYATRFVDDPHNKMQWVFGELPDSITVDDSGLRLIVYNSHNAIIKSSIDSMEAYDDSFKHKGYMGIWDDERESFAVDSSGTIE</sequence>
<proteinExistence type="predicted"/>
<evidence type="ECO:0000313" key="1">
    <source>
        <dbReference type="EMBL" id="QEG34426.1"/>
    </source>
</evidence>
<keyword evidence="3" id="KW-1185">Reference proteome</keyword>
<evidence type="ECO:0000313" key="3">
    <source>
        <dbReference type="Proteomes" id="UP000323917"/>
    </source>
</evidence>
<dbReference type="EMBL" id="CP042913">
    <property type="protein sequence ID" value="QEG36130.1"/>
    <property type="molecule type" value="Genomic_DNA"/>
</dbReference>
<gene>
    <name evidence="1" type="ORF">Pr1d_17050</name>
    <name evidence="2" type="ORF">Pr1d_34390</name>
</gene>
<organism evidence="1 3">
    <name type="scientific">Bythopirellula goksoeyrii</name>
    <dbReference type="NCBI Taxonomy" id="1400387"/>
    <lineage>
        <taxon>Bacteria</taxon>
        <taxon>Pseudomonadati</taxon>
        <taxon>Planctomycetota</taxon>
        <taxon>Planctomycetia</taxon>
        <taxon>Pirellulales</taxon>
        <taxon>Lacipirellulaceae</taxon>
        <taxon>Bythopirellula</taxon>
    </lineage>
</organism>
<dbReference type="Proteomes" id="UP000323917">
    <property type="component" value="Chromosome"/>
</dbReference>
<dbReference type="RefSeq" id="WP_148073079.1">
    <property type="nucleotide sequence ID" value="NZ_CP042913.1"/>
</dbReference>
<dbReference type="KEGG" id="bgok:Pr1d_34390"/>
<name>A0A5B9QBY6_9BACT</name>
<reference evidence="1 3" key="1">
    <citation type="submission" date="2019-08" db="EMBL/GenBank/DDBJ databases">
        <title>Deep-cultivation of Planctomycetes and their phenomic and genomic characterization uncovers novel biology.</title>
        <authorList>
            <person name="Wiegand S."/>
            <person name="Jogler M."/>
            <person name="Boedeker C."/>
            <person name="Pinto D."/>
            <person name="Vollmers J."/>
            <person name="Rivas-Marin E."/>
            <person name="Kohn T."/>
            <person name="Peeters S.H."/>
            <person name="Heuer A."/>
            <person name="Rast P."/>
            <person name="Oberbeckmann S."/>
            <person name="Bunk B."/>
            <person name="Jeske O."/>
            <person name="Meyerdierks A."/>
            <person name="Storesund J.E."/>
            <person name="Kallscheuer N."/>
            <person name="Luecker S."/>
            <person name="Lage O.M."/>
            <person name="Pohl T."/>
            <person name="Merkel B.J."/>
            <person name="Hornburger P."/>
            <person name="Mueller R.-W."/>
            <person name="Bruemmer F."/>
            <person name="Labrenz M."/>
            <person name="Spormann A.M."/>
            <person name="Op den Camp H."/>
            <person name="Overmann J."/>
            <person name="Amann R."/>
            <person name="Jetten M.S.M."/>
            <person name="Mascher T."/>
            <person name="Medema M.H."/>
            <person name="Devos D.P."/>
            <person name="Kaster A.-K."/>
            <person name="Ovreas L."/>
            <person name="Rohde M."/>
            <person name="Galperin M.Y."/>
            <person name="Jogler C."/>
        </authorList>
    </citation>
    <scope>NUCLEOTIDE SEQUENCE [LARGE SCALE GENOMIC DNA]</scope>
    <source>
        <strain evidence="1 3">Pr1d</strain>
    </source>
</reference>
<evidence type="ECO:0000313" key="2">
    <source>
        <dbReference type="EMBL" id="QEG36130.1"/>
    </source>
</evidence>
<dbReference type="AlphaFoldDB" id="A0A5B9QBY6"/>
<accession>A0A5B9QBY6</accession>
<dbReference type="EMBL" id="CP042913">
    <property type="protein sequence ID" value="QEG34426.1"/>
    <property type="molecule type" value="Genomic_DNA"/>
</dbReference>
<dbReference type="KEGG" id="bgok:Pr1d_17050"/>
<protein>
    <submittedName>
        <fullName evidence="1">Uncharacterized protein</fullName>
    </submittedName>
</protein>